<dbReference type="AlphaFoldDB" id="A0A227P864"/>
<name>A0A227P864_9FLAO</name>
<gene>
    <name evidence="1" type="ORF">B0A64_11860</name>
</gene>
<dbReference type="SUPFAM" id="SSF47413">
    <property type="entry name" value="lambda repressor-like DNA-binding domains"/>
    <property type="match status" value="1"/>
</dbReference>
<comment type="caution">
    <text evidence="1">The sequence shown here is derived from an EMBL/GenBank/DDBJ whole genome shotgun (WGS) entry which is preliminary data.</text>
</comment>
<keyword evidence="2" id="KW-1185">Reference proteome</keyword>
<evidence type="ECO:0000313" key="2">
    <source>
        <dbReference type="Proteomes" id="UP000214684"/>
    </source>
</evidence>
<organism evidence="1 2">
    <name type="scientific">Flavobacterium araucananum</name>
    <dbReference type="NCBI Taxonomy" id="946678"/>
    <lineage>
        <taxon>Bacteria</taxon>
        <taxon>Pseudomonadati</taxon>
        <taxon>Bacteroidota</taxon>
        <taxon>Flavobacteriia</taxon>
        <taxon>Flavobacteriales</taxon>
        <taxon>Flavobacteriaceae</taxon>
        <taxon>Flavobacterium</taxon>
    </lineage>
</organism>
<dbReference type="InterPro" id="IPR010982">
    <property type="entry name" value="Lambda_DNA-bd_dom_sf"/>
</dbReference>
<dbReference type="Proteomes" id="UP000214684">
    <property type="component" value="Unassembled WGS sequence"/>
</dbReference>
<dbReference type="GO" id="GO:0003677">
    <property type="term" value="F:DNA binding"/>
    <property type="evidence" value="ECO:0007669"/>
    <property type="project" value="InterPro"/>
</dbReference>
<dbReference type="OrthoDB" id="672239at2"/>
<reference evidence="1 2" key="1">
    <citation type="submission" date="2016-11" db="EMBL/GenBank/DDBJ databases">
        <title>Whole genomes of Flavobacteriaceae.</title>
        <authorList>
            <person name="Stine C."/>
            <person name="Li C."/>
            <person name="Tadesse D."/>
        </authorList>
    </citation>
    <scope>NUCLEOTIDE SEQUENCE [LARGE SCALE GENOMIC DNA]</scope>
    <source>
        <strain evidence="1 2">DSM 24704</strain>
    </source>
</reference>
<dbReference type="Gene3D" id="1.10.260.40">
    <property type="entry name" value="lambda repressor-like DNA-binding domains"/>
    <property type="match status" value="1"/>
</dbReference>
<protein>
    <submittedName>
        <fullName evidence="1">Uncharacterized protein</fullName>
    </submittedName>
</protein>
<dbReference type="CDD" id="cd00093">
    <property type="entry name" value="HTH_XRE"/>
    <property type="match status" value="1"/>
</dbReference>
<proteinExistence type="predicted"/>
<sequence length="157" mass="18398">MKKDKPIIIIPICNDESKTVLKNNETNSCCKESKAQIIKNKFPFIGYVLEQYVGNKSSDTEVLKVIDFVKMYLEVLNLTQKALASHFEMKCSTLDQYLTGKKRLNANLILKISVFTHTRPELWHGVVIKNELMELNGKKINWESYQKYDYRYLLERD</sequence>
<accession>A0A227P864</accession>
<dbReference type="EMBL" id="MUGS01000018">
    <property type="protein sequence ID" value="OXG06079.1"/>
    <property type="molecule type" value="Genomic_DNA"/>
</dbReference>
<dbReference type="InterPro" id="IPR001387">
    <property type="entry name" value="Cro/C1-type_HTH"/>
</dbReference>
<evidence type="ECO:0000313" key="1">
    <source>
        <dbReference type="EMBL" id="OXG06079.1"/>
    </source>
</evidence>
<dbReference type="RefSeq" id="WP_089479738.1">
    <property type="nucleotide sequence ID" value="NZ_MUGS01000018.1"/>
</dbReference>